<keyword evidence="5 7" id="KW-1133">Transmembrane helix</keyword>
<evidence type="ECO:0000313" key="10">
    <source>
        <dbReference type="Proteomes" id="UP001527882"/>
    </source>
</evidence>
<keyword evidence="3" id="KW-1003">Cell membrane</keyword>
<feature type="transmembrane region" description="Helical" evidence="7">
    <location>
        <begin position="66"/>
        <end position="84"/>
    </location>
</feature>
<comment type="subcellular location">
    <subcellularLocation>
        <location evidence="1">Cell membrane</location>
        <topology evidence="1">Multi-pass membrane protein</topology>
    </subcellularLocation>
</comment>
<evidence type="ECO:0000256" key="5">
    <source>
        <dbReference type="ARBA" id="ARBA00022989"/>
    </source>
</evidence>
<comment type="similarity">
    <text evidence="2">Belongs to the EamA transporter family.</text>
</comment>
<reference evidence="9 10" key="1">
    <citation type="submission" date="2022-12" db="EMBL/GenBank/DDBJ databases">
        <title>Draft genome sequence of Paenibacillus sp. dW9.</title>
        <authorList>
            <person name="Choi E.-W."/>
            <person name="Kim D.-U."/>
        </authorList>
    </citation>
    <scope>NUCLEOTIDE SEQUENCE [LARGE SCALE GENOMIC DNA]</scope>
    <source>
        <strain evidence="10">dW9</strain>
    </source>
</reference>
<feature type="transmembrane region" description="Helical" evidence="7">
    <location>
        <begin position="180"/>
        <end position="200"/>
    </location>
</feature>
<gene>
    <name evidence="9" type="ORF">O9H85_30535</name>
</gene>
<evidence type="ECO:0000256" key="6">
    <source>
        <dbReference type="ARBA" id="ARBA00023136"/>
    </source>
</evidence>
<dbReference type="PANTHER" id="PTHR32322:SF18">
    <property type="entry name" value="S-ADENOSYLMETHIONINE_S-ADENOSYLHOMOCYSTEINE TRANSPORTER"/>
    <property type="match status" value="1"/>
</dbReference>
<feature type="domain" description="EamA" evidence="8">
    <location>
        <begin position="150"/>
        <end position="286"/>
    </location>
</feature>
<feature type="transmembrane region" description="Helical" evidence="7">
    <location>
        <begin position="124"/>
        <end position="140"/>
    </location>
</feature>
<feature type="transmembrane region" description="Helical" evidence="7">
    <location>
        <begin position="152"/>
        <end position="168"/>
    </location>
</feature>
<evidence type="ECO:0000256" key="4">
    <source>
        <dbReference type="ARBA" id="ARBA00022692"/>
    </source>
</evidence>
<dbReference type="Pfam" id="PF00892">
    <property type="entry name" value="EamA"/>
    <property type="match status" value="2"/>
</dbReference>
<evidence type="ECO:0000313" key="9">
    <source>
        <dbReference type="EMBL" id="MCZ8516647.1"/>
    </source>
</evidence>
<feature type="transmembrane region" description="Helical" evidence="7">
    <location>
        <begin position="96"/>
        <end position="115"/>
    </location>
</feature>
<keyword evidence="4 7" id="KW-0812">Transmembrane</keyword>
<dbReference type="PANTHER" id="PTHR32322">
    <property type="entry name" value="INNER MEMBRANE TRANSPORTER"/>
    <property type="match status" value="1"/>
</dbReference>
<organism evidence="9 10">
    <name type="scientific">Paenibacillus gyeongsangnamensis</name>
    <dbReference type="NCBI Taxonomy" id="3388067"/>
    <lineage>
        <taxon>Bacteria</taxon>
        <taxon>Bacillati</taxon>
        <taxon>Bacillota</taxon>
        <taxon>Bacilli</taxon>
        <taxon>Bacillales</taxon>
        <taxon>Paenibacillaceae</taxon>
        <taxon>Paenibacillus</taxon>
    </lineage>
</organism>
<dbReference type="RefSeq" id="WP_269885177.1">
    <property type="nucleotide sequence ID" value="NZ_JAQAGZ010000025.1"/>
</dbReference>
<feature type="transmembrane region" description="Helical" evidence="7">
    <location>
        <begin position="244"/>
        <end position="262"/>
    </location>
</feature>
<accession>A0ABT4QIE6</accession>
<evidence type="ECO:0000256" key="3">
    <source>
        <dbReference type="ARBA" id="ARBA00022475"/>
    </source>
</evidence>
<feature type="transmembrane region" description="Helical" evidence="7">
    <location>
        <begin position="212"/>
        <end position="232"/>
    </location>
</feature>
<evidence type="ECO:0000256" key="2">
    <source>
        <dbReference type="ARBA" id="ARBA00007362"/>
    </source>
</evidence>
<protein>
    <submittedName>
        <fullName evidence="9">DMT family transporter</fullName>
    </submittedName>
</protein>
<keyword evidence="10" id="KW-1185">Reference proteome</keyword>
<evidence type="ECO:0000256" key="7">
    <source>
        <dbReference type="SAM" id="Phobius"/>
    </source>
</evidence>
<feature type="transmembrane region" description="Helical" evidence="7">
    <location>
        <begin position="34"/>
        <end position="54"/>
    </location>
</feature>
<dbReference type="EMBL" id="JAQAGZ010000025">
    <property type="protein sequence ID" value="MCZ8516647.1"/>
    <property type="molecule type" value="Genomic_DNA"/>
</dbReference>
<feature type="transmembrane region" description="Helical" evidence="7">
    <location>
        <begin position="7"/>
        <end position="28"/>
    </location>
</feature>
<comment type="caution">
    <text evidence="9">The sequence shown here is derived from an EMBL/GenBank/DDBJ whole genome shotgun (WGS) entry which is preliminary data.</text>
</comment>
<evidence type="ECO:0000259" key="8">
    <source>
        <dbReference type="Pfam" id="PF00892"/>
    </source>
</evidence>
<feature type="transmembrane region" description="Helical" evidence="7">
    <location>
        <begin position="268"/>
        <end position="287"/>
    </location>
</feature>
<sequence length="324" mass="35173">MPDRTVLLKLWGVSLLWGGNYVASAYMLRDFSPIFLSFARLVVMSFFFISVAIINKSMRWPKIREWGLLLMAGITGTLINQLFYFTGLQESTAGNAALIIALAPIATTLMSRMFLKEVITGQKLVGAIVALIGVVCIVLYGDKQLGISHGDVYLLVAMLGMSVSLLFINKLTKAMTSYEVTIYSTVIGTILMSPAVAVEALNGDMHASHRVFTWALLVCVAVIGQGLAGFWWNQGIAVAGASMSAMFMNIPPFIAIIVSHFVLGDPILLAQLSGGVLILAGVAITNMKHRLPREPKAGLGEKFLPNHNAIVKWGKKKDRDSDVI</sequence>
<feature type="domain" description="EamA" evidence="8">
    <location>
        <begin position="12"/>
        <end position="138"/>
    </location>
</feature>
<dbReference type="InterPro" id="IPR037185">
    <property type="entry name" value="EmrE-like"/>
</dbReference>
<proteinExistence type="inferred from homology"/>
<dbReference type="InterPro" id="IPR050638">
    <property type="entry name" value="AA-Vitamin_Transporters"/>
</dbReference>
<keyword evidence="6 7" id="KW-0472">Membrane</keyword>
<dbReference type="InterPro" id="IPR000620">
    <property type="entry name" value="EamA_dom"/>
</dbReference>
<name>A0ABT4QIE6_9BACL</name>
<evidence type="ECO:0000256" key="1">
    <source>
        <dbReference type="ARBA" id="ARBA00004651"/>
    </source>
</evidence>
<dbReference type="SUPFAM" id="SSF103481">
    <property type="entry name" value="Multidrug resistance efflux transporter EmrE"/>
    <property type="match status" value="2"/>
</dbReference>
<dbReference type="Proteomes" id="UP001527882">
    <property type="component" value="Unassembled WGS sequence"/>
</dbReference>